<evidence type="ECO:0000313" key="3">
    <source>
        <dbReference type="EMBL" id="SEF95969.1"/>
    </source>
</evidence>
<keyword evidence="2" id="KW-0732">Signal</keyword>
<feature type="compositionally biased region" description="Basic and acidic residues" evidence="1">
    <location>
        <begin position="121"/>
        <end position="131"/>
    </location>
</feature>
<dbReference type="AlphaFoldDB" id="A0A1H5W8T8"/>
<feature type="signal peptide" evidence="2">
    <location>
        <begin position="1"/>
        <end position="21"/>
    </location>
</feature>
<evidence type="ECO:0000256" key="1">
    <source>
        <dbReference type="SAM" id="MobiDB-lite"/>
    </source>
</evidence>
<evidence type="ECO:0000313" key="4">
    <source>
        <dbReference type="Proteomes" id="UP000236743"/>
    </source>
</evidence>
<dbReference type="RefSeq" id="WP_103871790.1">
    <property type="nucleotide sequence ID" value="NZ_FNUY01000002.1"/>
</dbReference>
<proteinExistence type="predicted"/>
<feature type="region of interest" description="Disordered" evidence="1">
    <location>
        <begin position="14"/>
        <end position="217"/>
    </location>
</feature>
<dbReference type="Proteomes" id="UP000236743">
    <property type="component" value="Unassembled WGS sequence"/>
</dbReference>
<feature type="compositionally biased region" description="Polar residues" evidence="1">
    <location>
        <begin position="189"/>
        <end position="206"/>
    </location>
</feature>
<dbReference type="Pfam" id="PF06823">
    <property type="entry name" value="DUF1236"/>
    <property type="match status" value="2"/>
</dbReference>
<dbReference type="Gene3D" id="3.10.450.160">
    <property type="entry name" value="inner membrane protein cigr"/>
    <property type="match status" value="2"/>
</dbReference>
<dbReference type="EMBL" id="FNUY01000002">
    <property type="protein sequence ID" value="SEF95969.1"/>
    <property type="molecule type" value="Genomic_DNA"/>
</dbReference>
<sequence>MKRFAGVAAIAFAAHSGLAWAQPAIVGPQDEMPRSRTERPAQGDVGPRSPSGSERGAPQRPDEPRERRGVQTEEPRGPEPQRGQVQRREGQQPQREQLTQPSEPRAPQERGQTQERGQAQRQDERNDRRGSDQAQPNTRMPGSPETAQPQQRDGRPATPNTARPAPGQQDQDRPSSTAQRPTGAAPGTASPQPAENRASPGNNQNADRARTDADNQRIADTVRERVERNEIRPAQNLGVSVSVGAQLPSRVQLQPLPGDIAAIRPQYRDYRFTVSDREIVIVDPRSRRIVEVIHRDGGRAGNVDIYAAFEHRRDVRRWRRPSTVVFEEGVILPTSAPFYDLPVEVIERHPNWRGYQYVMTDSDEIAIVEPRTHRIVEVVDKSAARSAAATPAVTGSVASPSQQNLAGDRHEIARIILGEARPGQIQGIDGLRGAVLPSQITLHPLPAEVEQRDQQLRGYHYTLIGDDVLIVDPQSRQVIDVIE</sequence>
<dbReference type="InterPro" id="IPR009642">
    <property type="entry name" value="DUF1236"/>
</dbReference>
<reference evidence="3 4" key="1">
    <citation type="submission" date="2016-10" db="EMBL/GenBank/DDBJ databases">
        <authorList>
            <person name="de Groot N.N."/>
        </authorList>
    </citation>
    <scope>NUCLEOTIDE SEQUENCE [LARGE SCALE GENOMIC DNA]</scope>
    <source>
        <strain evidence="3 4">DSM 26656</strain>
    </source>
</reference>
<feature type="compositionally biased region" description="Low complexity" evidence="1">
    <location>
        <begin position="156"/>
        <end position="166"/>
    </location>
</feature>
<organism evidence="3 4">
    <name type="scientific">Bosea lathyri</name>
    <dbReference type="NCBI Taxonomy" id="1036778"/>
    <lineage>
        <taxon>Bacteria</taxon>
        <taxon>Pseudomonadati</taxon>
        <taxon>Pseudomonadota</taxon>
        <taxon>Alphaproteobacteria</taxon>
        <taxon>Hyphomicrobiales</taxon>
        <taxon>Boseaceae</taxon>
        <taxon>Bosea</taxon>
    </lineage>
</organism>
<feature type="compositionally biased region" description="Polar residues" evidence="1">
    <location>
        <begin position="110"/>
        <end position="120"/>
    </location>
</feature>
<dbReference type="OrthoDB" id="102964at2"/>
<keyword evidence="4" id="KW-1185">Reference proteome</keyword>
<accession>A0A1H5W8T8</accession>
<gene>
    <name evidence="3" type="ORF">SAMN04488115_102600</name>
</gene>
<feature type="compositionally biased region" description="Basic and acidic residues" evidence="1">
    <location>
        <begin position="31"/>
        <end position="41"/>
    </location>
</feature>
<feature type="compositionally biased region" description="Basic and acidic residues" evidence="1">
    <location>
        <begin position="60"/>
        <end position="79"/>
    </location>
</feature>
<feature type="compositionally biased region" description="Polar residues" evidence="1">
    <location>
        <begin position="132"/>
        <end position="151"/>
    </location>
</feature>
<evidence type="ECO:0000256" key="2">
    <source>
        <dbReference type="SAM" id="SignalP"/>
    </source>
</evidence>
<protein>
    <recommendedName>
        <fullName evidence="5">DUF1236 domain-containing protein</fullName>
    </recommendedName>
</protein>
<name>A0A1H5W8T8_9HYPH</name>
<feature type="chain" id="PRO_5009288034" description="DUF1236 domain-containing protein" evidence="2">
    <location>
        <begin position="22"/>
        <end position="483"/>
    </location>
</feature>
<feature type="compositionally biased region" description="Basic and acidic residues" evidence="1">
    <location>
        <begin position="207"/>
        <end position="217"/>
    </location>
</feature>
<evidence type="ECO:0008006" key="5">
    <source>
        <dbReference type="Google" id="ProtNLM"/>
    </source>
</evidence>